<keyword evidence="1" id="KW-0175">Coiled coil</keyword>
<accession>A0A9Q3LAJ0</accession>
<feature type="coiled-coil region" evidence="1">
    <location>
        <begin position="924"/>
        <end position="959"/>
    </location>
</feature>
<organism evidence="3 4">
    <name type="scientific">Mycoplasmopsis anatis</name>
    <dbReference type="NCBI Taxonomy" id="171279"/>
    <lineage>
        <taxon>Bacteria</taxon>
        <taxon>Bacillati</taxon>
        <taxon>Mycoplasmatota</taxon>
        <taxon>Mycoplasmoidales</taxon>
        <taxon>Metamycoplasmataceae</taxon>
        <taxon>Mycoplasmopsis</taxon>
    </lineage>
</organism>
<feature type="coiled-coil region" evidence="1">
    <location>
        <begin position="403"/>
        <end position="560"/>
    </location>
</feature>
<feature type="coiled-coil region" evidence="1">
    <location>
        <begin position="251"/>
        <end position="303"/>
    </location>
</feature>
<feature type="chain" id="PRO_5040232421" evidence="2">
    <location>
        <begin position="23"/>
        <end position="1228"/>
    </location>
</feature>
<sequence>MKKKHKKILISLIALGAVGATALGATLVGCTVSSRNTNSEYKKKLYELINKTKSELAFLTDDKREEVVKFIEVVSQFQNELSNKSINFKDKYNELSKLYAEFNSSIIEQEKTKLTNLIDKTKKLLESEFADEKYSDIVNQIKSLLDKNLIKPEDNFTSYVPLIQSQNEILKAVEKANSYKNKLIENEKNNQDKVAQELENKRNALIDKVNKIKDQYLKNYPSLNDFKLNSTLSPLNGLVNKILDSAKDMKVEQINENTTKLNDLLKKTLNELNTYNEDKEKSLKNYQNNLSALNELKNTLVANNSYELLDKVNTYLSTLPTKEQLSNFSKEQLDEKAEQISIVVENVVSSINEVKLKQQYLKSLYDKVIANELEKYNDYPEIKEEFKKSLDKSIDNYQNAMDMNELNNRIKSIKDANTKAKSDLEKAHNAALHEAKVEQLKNLIEFIKENQLKDYEAIKESEIKNILSELNDATTDAENNISNLNDHEIDEKINLLNNIIDKTNTSLTNYNNQKDEAIKQLNEDIKNATTLLDSLADPNLDKFKQELSKIIDDANSLDTNVSTLTDINNLSSKLNDKSTKITAIANLYEEIKKAKQEVSNALENKPEYQTIQDNFDNIVNNLLENINLDQEQELFDQNITQLLEQLNQAKDNALIDKYRTDINAEVSYWNENERLNNDFTYIESTDLASDIKTSFDNASNNQNYSLEQIKESFDTMNSKVLEGYKDILNKLVAKVEAENYNYDLYPELKTKLDKAKALSTSTNSRELQAKFTELKDEFEKVKTAERARLSSLEKLKNKIAESQTFDANTKDNARFSQIKTDIKTAINSANEGTIENLSQAEIEKRLTALTQALETATNAKAAEEKAAETNKATYESIIKQINAEEAKIMYEPLYTNIKTTMRSNTDSILNENTPKIDDLHSSTIAELNTKLSKILEDSKQAEADKYKEIKDRLTELSTQFDTKYTAFSTLVQGDQWFANKKYSDDFKNKARTYATKMKVKTDKYKEYLTSENADIFSMFGYSRSYEFLLKFMEWFENVAAVSTQDDFVIDNTKAEMLNEMINLHYNNDTTSAYRKSVLFTGASGSENYKNTFNTNIYSGYGYQKDIYKDYINKQGQNLDLRDSKNEELWNKNGLIPLIWNTQQWMDYLFSPSFLASVDASNPMFRSNLYNNIFVKAENDDSVIANEARPHVVMRRWFSAKYLVALEKQFISNKTKYPEINFTADRLLD</sequence>
<keyword evidence="2" id="KW-0732">Signal</keyword>
<comment type="caution">
    <text evidence="3">The sequence shown here is derived from an EMBL/GenBank/DDBJ whole genome shotgun (WGS) entry which is preliminary data.</text>
</comment>
<proteinExistence type="predicted"/>
<dbReference type="AlphaFoldDB" id="A0A9Q3LAJ0"/>
<evidence type="ECO:0000313" key="3">
    <source>
        <dbReference type="EMBL" id="MBW0602712.1"/>
    </source>
</evidence>
<feature type="coiled-coil region" evidence="1">
    <location>
        <begin position="181"/>
        <end position="215"/>
    </location>
</feature>
<dbReference type="EMBL" id="JABZFG010000006">
    <property type="protein sequence ID" value="MBW0602712.1"/>
    <property type="molecule type" value="Genomic_DNA"/>
</dbReference>
<dbReference type="PROSITE" id="PS51257">
    <property type="entry name" value="PROKAR_LIPOPROTEIN"/>
    <property type="match status" value="1"/>
</dbReference>
<evidence type="ECO:0000313" key="4">
    <source>
        <dbReference type="Proteomes" id="UP000746160"/>
    </source>
</evidence>
<name>A0A9Q3LAJ0_9BACT</name>
<evidence type="ECO:0000256" key="1">
    <source>
        <dbReference type="SAM" id="Coils"/>
    </source>
</evidence>
<evidence type="ECO:0000256" key="2">
    <source>
        <dbReference type="SAM" id="SignalP"/>
    </source>
</evidence>
<dbReference type="RefSeq" id="WP_218675439.1">
    <property type="nucleotide sequence ID" value="NZ_JABZFC010000007.1"/>
</dbReference>
<protein>
    <submittedName>
        <fullName evidence="3">Uncharacterized protein</fullName>
    </submittedName>
</protein>
<feature type="coiled-coil region" evidence="1">
    <location>
        <begin position="839"/>
        <end position="866"/>
    </location>
</feature>
<reference evidence="3" key="1">
    <citation type="journal article" date="2021" name="Genes Genomics">
        <title>Comparative genomic analysis of Mycoplasma anatis strains.</title>
        <authorList>
            <person name="Zhou Q."/>
            <person name="Mai K."/>
            <person name="Yang D."/>
            <person name="Liu J."/>
            <person name="Yan Z."/>
            <person name="Luo C."/>
            <person name="Tan Y."/>
            <person name="Cao S."/>
            <person name="Zhou Q."/>
            <person name="Chen L."/>
            <person name="Chen F."/>
        </authorList>
    </citation>
    <scope>NUCLEOTIDE SEQUENCE</scope>
    <source>
        <strain evidence="3">DP07</strain>
    </source>
</reference>
<gene>
    <name evidence="3" type="ORF">MADP07_00441</name>
</gene>
<feature type="signal peptide" evidence="2">
    <location>
        <begin position="1"/>
        <end position="22"/>
    </location>
</feature>
<dbReference type="Proteomes" id="UP000746160">
    <property type="component" value="Unassembled WGS sequence"/>
</dbReference>